<dbReference type="InterPro" id="IPR001789">
    <property type="entry name" value="Sig_transdc_resp-reg_receiver"/>
</dbReference>
<evidence type="ECO:0000259" key="2">
    <source>
        <dbReference type="PROSITE" id="PS50110"/>
    </source>
</evidence>
<dbReference type="GO" id="GO:0000160">
    <property type="term" value="P:phosphorelay signal transduction system"/>
    <property type="evidence" value="ECO:0007669"/>
    <property type="project" value="InterPro"/>
</dbReference>
<dbReference type="RefSeq" id="WP_184213568.1">
    <property type="nucleotide sequence ID" value="NZ_JACHIP010000001.1"/>
</dbReference>
<evidence type="ECO:0000313" key="3">
    <source>
        <dbReference type="EMBL" id="MBB5055825.1"/>
    </source>
</evidence>
<keyword evidence="1" id="KW-0597">Phosphoprotein</keyword>
<feature type="modified residue" description="4-aspartylphosphate" evidence="1">
    <location>
        <position position="61"/>
    </location>
</feature>
<dbReference type="CDD" id="cd17557">
    <property type="entry name" value="REC_Rcp-like"/>
    <property type="match status" value="1"/>
</dbReference>
<dbReference type="Gene3D" id="3.40.50.2300">
    <property type="match status" value="1"/>
</dbReference>
<gene>
    <name evidence="3" type="ORF">HDF16_000494</name>
</gene>
<dbReference type="SMART" id="SM00448">
    <property type="entry name" value="REC"/>
    <property type="match status" value="1"/>
</dbReference>
<dbReference type="Pfam" id="PF00072">
    <property type="entry name" value="Response_reg"/>
    <property type="match status" value="1"/>
</dbReference>
<keyword evidence="4" id="KW-1185">Reference proteome</keyword>
<dbReference type="InterPro" id="IPR011006">
    <property type="entry name" value="CheY-like_superfamily"/>
</dbReference>
<name>A0A7W7Z9L7_9BACT</name>
<reference evidence="3 4" key="1">
    <citation type="submission" date="2020-08" db="EMBL/GenBank/DDBJ databases">
        <title>Genomic Encyclopedia of Type Strains, Phase IV (KMG-V): Genome sequencing to study the core and pangenomes of soil and plant-associated prokaryotes.</title>
        <authorList>
            <person name="Whitman W."/>
        </authorList>
    </citation>
    <scope>NUCLEOTIDE SEQUENCE [LARGE SCALE GENOMIC DNA]</scope>
    <source>
        <strain evidence="3 4">M8UP14</strain>
    </source>
</reference>
<protein>
    <submittedName>
        <fullName evidence="3">CheY-like chemotaxis protein</fullName>
    </submittedName>
</protein>
<dbReference type="Proteomes" id="UP000540989">
    <property type="component" value="Unassembled WGS sequence"/>
</dbReference>
<proteinExistence type="predicted"/>
<dbReference type="SUPFAM" id="SSF52172">
    <property type="entry name" value="CheY-like"/>
    <property type="match status" value="1"/>
</dbReference>
<dbReference type="PANTHER" id="PTHR44520">
    <property type="entry name" value="RESPONSE REGULATOR RCP1-RELATED"/>
    <property type="match status" value="1"/>
</dbReference>
<comment type="caution">
    <text evidence="3">The sequence shown here is derived from an EMBL/GenBank/DDBJ whole genome shotgun (WGS) entry which is preliminary data.</text>
</comment>
<dbReference type="EMBL" id="JACHIP010000001">
    <property type="protein sequence ID" value="MBB5055825.1"/>
    <property type="molecule type" value="Genomic_DNA"/>
</dbReference>
<organism evidence="3 4">
    <name type="scientific">Granulicella aggregans</name>
    <dbReference type="NCBI Taxonomy" id="474949"/>
    <lineage>
        <taxon>Bacteria</taxon>
        <taxon>Pseudomonadati</taxon>
        <taxon>Acidobacteriota</taxon>
        <taxon>Terriglobia</taxon>
        <taxon>Terriglobales</taxon>
        <taxon>Acidobacteriaceae</taxon>
        <taxon>Granulicella</taxon>
    </lineage>
</organism>
<sequence>MAEAGRLILLVEDDPDHELLTIRALKKSNIANDIRVARDGEEAIEMLFGANAIKPQVILLDLKLPKVEGLEVLRRIRESDLTRMLPVVVLTSSDEERDLVRSYQLGVNSYIRKPVNFTDFAEATRQLGMYWLVLNEAPPLS</sequence>
<dbReference type="PROSITE" id="PS50110">
    <property type="entry name" value="RESPONSE_REGULATORY"/>
    <property type="match status" value="1"/>
</dbReference>
<evidence type="ECO:0000256" key="1">
    <source>
        <dbReference type="PROSITE-ProRule" id="PRU00169"/>
    </source>
</evidence>
<evidence type="ECO:0000313" key="4">
    <source>
        <dbReference type="Proteomes" id="UP000540989"/>
    </source>
</evidence>
<accession>A0A7W7Z9L7</accession>
<dbReference type="PANTHER" id="PTHR44520:SF1">
    <property type="entry name" value="TWO-COMPONENT SYSTEM REGULATORY PROTEIN"/>
    <property type="match status" value="1"/>
</dbReference>
<dbReference type="InterPro" id="IPR052893">
    <property type="entry name" value="TCS_response_regulator"/>
</dbReference>
<feature type="domain" description="Response regulatory" evidence="2">
    <location>
        <begin position="7"/>
        <end position="128"/>
    </location>
</feature>
<dbReference type="AlphaFoldDB" id="A0A7W7Z9L7"/>